<keyword evidence="3" id="KW-0268">Exocytosis</keyword>
<dbReference type="Gene3D" id="1.20.58.670">
    <property type="entry name" value="Dsl1p vesicle tethering complex, Tip20p subunit, domain D"/>
    <property type="match status" value="1"/>
</dbReference>
<reference evidence="9" key="1">
    <citation type="submission" date="2022-03" db="EMBL/GenBank/DDBJ databases">
        <authorList>
            <person name="Martin C."/>
        </authorList>
    </citation>
    <scope>NUCLEOTIDE SEQUENCE</scope>
</reference>
<gene>
    <name evidence="9" type="ORF">OFUS_LOCUS9501</name>
</gene>
<feature type="compositionally biased region" description="Basic and acidic residues" evidence="6">
    <location>
        <begin position="271"/>
        <end position="302"/>
    </location>
</feature>
<dbReference type="AlphaFoldDB" id="A0A8S4NR58"/>
<protein>
    <recommendedName>
        <fullName evidence="11">Exocyst complex component</fullName>
    </recommendedName>
</protein>
<dbReference type="PIRSF" id="PIRSF025007">
    <property type="entry name" value="Sec15"/>
    <property type="match status" value="1"/>
</dbReference>
<comment type="caution">
    <text evidence="9">The sequence shown here is derived from an EMBL/GenBank/DDBJ whole genome shotgun (WGS) entry which is preliminary data.</text>
</comment>
<dbReference type="InterPro" id="IPR046361">
    <property type="entry name" value="EXOC6/Sec15_C"/>
</dbReference>
<dbReference type="PANTHER" id="PTHR12702">
    <property type="entry name" value="SEC15"/>
    <property type="match status" value="1"/>
</dbReference>
<dbReference type="GO" id="GO:0090522">
    <property type="term" value="P:vesicle tethering involved in exocytosis"/>
    <property type="evidence" value="ECO:0007669"/>
    <property type="project" value="InterPro"/>
</dbReference>
<evidence type="ECO:0000313" key="9">
    <source>
        <dbReference type="EMBL" id="CAH1783134.1"/>
    </source>
</evidence>
<proteinExistence type="inferred from homology"/>
<feature type="domain" description="Exocyst complex subunit EXOC6/Sec15 C-terminal" evidence="7">
    <location>
        <begin position="533"/>
        <end position="881"/>
    </location>
</feature>
<dbReference type="FunFam" id="1.20.58.670:FF:000001">
    <property type="entry name" value="Exocyst complex component"/>
    <property type="match status" value="1"/>
</dbReference>
<dbReference type="PANTHER" id="PTHR12702:SF0">
    <property type="entry name" value="EXOCYST COMPLEX COMPONENT 6"/>
    <property type="match status" value="1"/>
</dbReference>
<evidence type="ECO:0000256" key="2">
    <source>
        <dbReference type="ARBA" id="ARBA00022448"/>
    </source>
</evidence>
<comment type="similarity">
    <text evidence="1">Belongs to the SEC15 family.</text>
</comment>
<dbReference type="Gene3D" id="1.10.357.30">
    <property type="entry name" value="Exocyst complex subunit Sec15 C-terminal domain, N-terminal subdomain"/>
    <property type="match status" value="1"/>
</dbReference>
<organism evidence="9 10">
    <name type="scientific">Owenia fusiformis</name>
    <name type="common">Polychaete worm</name>
    <dbReference type="NCBI Taxonomy" id="6347"/>
    <lineage>
        <taxon>Eukaryota</taxon>
        <taxon>Metazoa</taxon>
        <taxon>Spiralia</taxon>
        <taxon>Lophotrochozoa</taxon>
        <taxon>Annelida</taxon>
        <taxon>Polychaeta</taxon>
        <taxon>Sedentaria</taxon>
        <taxon>Canalipalpata</taxon>
        <taxon>Sabellida</taxon>
        <taxon>Oweniida</taxon>
        <taxon>Oweniidae</taxon>
        <taxon>Owenia</taxon>
    </lineage>
</organism>
<feature type="compositionally biased region" description="Acidic residues" evidence="6">
    <location>
        <begin position="303"/>
        <end position="322"/>
    </location>
</feature>
<accession>A0A8S4NR58</accession>
<dbReference type="InterPro" id="IPR048359">
    <property type="entry name" value="EXOC6_Sec15_N"/>
</dbReference>
<feature type="region of interest" description="Disordered" evidence="6">
    <location>
        <begin position="250"/>
        <end position="371"/>
    </location>
</feature>
<keyword evidence="10" id="KW-1185">Reference proteome</keyword>
<dbReference type="InterPro" id="IPR042044">
    <property type="entry name" value="EXOC6PINT-1/Sec15/Tip20_C_dom2"/>
</dbReference>
<dbReference type="InterPro" id="IPR042045">
    <property type="entry name" value="EXOC6/Sec15_C_dom1"/>
</dbReference>
<feature type="non-terminal residue" evidence="9">
    <location>
        <position position="921"/>
    </location>
</feature>
<dbReference type="GO" id="GO:0006886">
    <property type="term" value="P:intracellular protein transport"/>
    <property type="evidence" value="ECO:0007669"/>
    <property type="project" value="InterPro"/>
</dbReference>
<evidence type="ECO:0000313" key="10">
    <source>
        <dbReference type="Proteomes" id="UP000749559"/>
    </source>
</evidence>
<dbReference type="Pfam" id="PF20651">
    <property type="entry name" value="EXOC6_Sec15_N"/>
    <property type="match status" value="1"/>
</dbReference>
<dbReference type="EMBL" id="CAIIXF020000005">
    <property type="protein sequence ID" value="CAH1783134.1"/>
    <property type="molecule type" value="Genomic_DNA"/>
</dbReference>
<dbReference type="GO" id="GO:0006893">
    <property type="term" value="P:Golgi to plasma membrane transport"/>
    <property type="evidence" value="ECO:0007669"/>
    <property type="project" value="TreeGrafter"/>
</dbReference>
<evidence type="ECO:0008006" key="11">
    <source>
        <dbReference type="Google" id="ProtNLM"/>
    </source>
</evidence>
<evidence type="ECO:0000256" key="6">
    <source>
        <dbReference type="SAM" id="MobiDB-lite"/>
    </source>
</evidence>
<keyword evidence="4 5" id="KW-0175">Coiled coil</keyword>
<dbReference type="GO" id="GO:0000145">
    <property type="term" value="C:exocyst"/>
    <property type="evidence" value="ECO:0007669"/>
    <property type="project" value="TreeGrafter"/>
</dbReference>
<dbReference type="Pfam" id="PF04091">
    <property type="entry name" value="Sec15_C"/>
    <property type="match status" value="1"/>
</dbReference>
<sequence length="921" mass="105989">KSMAAGNEEDFGGELKNSKLPPEDGDITVKKPQATQHELLIDEIESLEGHLSNTLRAVYDADDPHKFMDRLDLRIKHHDKEIERMCNYHYQGFIESIRELLQVRTDAERLKDEIQSLNSKLQSSGEEIVQKGEALIKGRKTQRNIASAIESLTMCLPVLETYGKLKEQMKTKRYYPALKTLEQLEHTYLPRVSKYRFSQIMSETIPHLRERIKDASMSDLKDFLENIRKYSARIGEVAMKQAAELNGLDPELARMKRKGPIKKSTKPKVIKVNEKPKIHRRLEKEPENPFDEPKAKDSKNPFDDDDNDSGNPFGDDDDDDDMNPFNDDLNPFADKMNPFADKTNPFADKTNPFAEENGLNGAEPAPEKVDSEEEYDEFEEEVIRISQMGYVTRQELSAQDMVDFAPVYRCLHIYQVLASKETFENYYRKQRRKQARLSLTPPPNMHETLEGYKKYFHDIIGFFVVEDHIMNTTSGLVNRAYMDELWDMALAKIIAVLRTHSAYCVDVSLMLQIKQLIVLFCHTLRGYGFTVSQLYDLLLEIRDQYNEILNKKWIEIFDEIFTEDNYTPIMVETLDEYTDILERYPFREHVPSAEQFPTQLPFSEMVPNVYEQVKHFIHSCIKFSEDLHLSHTEIDDMVRKSANILLTRTLSGCLSSLIRQNLTLLQLIQISINMNYLEKSCGCLEDFISEITGAEKDSIHVARLQGTMMFKDAKSEAEGQIYRIINTKIDEFLELANYDWMMAESKGRASGYLMDLIAYLQSTFLSFTNLPGKVAQTACMSACKHIAGQLVDFLMDAEVKAVSMGALQQLNLDLMQCEQFACSEPVPGFNDGTLQLAFQDLRQLLDLFTSWDWSTYLADYGQSSCKYIRVQPSTAIALLEKMKDADKKKNLFASLKKNERDKKKLLDTVLKQLRGLMNGAT</sequence>
<dbReference type="InterPro" id="IPR007225">
    <property type="entry name" value="EXOC6/Sec15"/>
</dbReference>
<dbReference type="OrthoDB" id="10267033at2759"/>
<evidence type="ECO:0000256" key="3">
    <source>
        <dbReference type="ARBA" id="ARBA00022483"/>
    </source>
</evidence>
<feature type="compositionally biased region" description="Basic residues" evidence="6">
    <location>
        <begin position="255"/>
        <end position="269"/>
    </location>
</feature>
<evidence type="ECO:0000259" key="7">
    <source>
        <dbReference type="Pfam" id="PF04091"/>
    </source>
</evidence>
<feature type="coiled-coil region" evidence="5">
    <location>
        <begin position="100"/>
        <end position="127"/>
    </location>
</feature>
<dbReference type="GO" id="GO:0016020">
    <property type="term" value="C:membrane"/>
    <property type="evidence" value="ECO:0007669"/>
    <property type="project" value="TreeGrafter"/>
</dbReference>
<evidence type="ECO:0000256" key="5">
    <source>
        <dbReference type="SAM" id="Coils"/>
    </source>
</evidence>
<feature type="domain" description="Exocyst complex component EXOC6/Sec15 N-terminal" evidence="8">
    <location>
        <begin position="71"/>
        <end position="239"/>
    </location>
</feature>
<evidence type="ECO:0000259" key="8">
    <source>
        <dbReference type="Pfam" id="PF20651"/>
    </source>
</evidence>
<feature type="compositionally biased region" description="Low complexity" evidence="6">
    <location>
        <begin position="323"/>
        <end position="332"/>
    </location>
</feature>
<feature type="region of interest" description="Disordered" evidence="6">
    <location>
        <begin position="1"/>
        <end position="29"/>
    </location>
</feature>
<keyword evidence="2" id="KW-0813">Transport</keyword>
<evidence type="ECO:0000256" key="4">
    <source>
        <dbReference type="ARBA" id="ARBA00023054"/>
    </source>
</evidence>
<dbReference type="Proteomes" id="UP000749559">
    <property type="component" value="Unassembled WGS sequence"/>
</dbReference>
<evidence type="ECO:0000256" key="1">
    <source>
        <dbReference type="ARBA" id="ARBA00007944"/>
    </source>
</evidence>
<name>A0A8S4NR58_OWEFU</name>